<keyword evidence="4 6" id="KW-1133">Transmembrane helix</keyword>
<dbReference type="Pfam" id="PF02653">
    <property type="entry name" value="BPD_transp_2"/>
    <property type="match status" value="1"/>
</dbReference>
<keyword evidence="8" id="KW-1185">Reference proteome</keyword>
<dbReference type="PANTHER" id="PTHR30482">
    <property type="entry name" value="HIGH-AFFINITY BRANCHED-CHAIN AMINO ACID TRANSPORT SYSTEM PERMEASE"/>
    <property type="match status" value="1"/>
</dbReference>
<dbReference type="EMBL" id="VSFG01000008">
    <property type="protein sequence ID" value="TYB42437.1"/>
    <property type="molecule type" value="Genomic_DNA"/>
</dbReference>
<evidence type="ECO:0000256" key="2">
    <source>
        <dbReference type="ARBA" id="ARBA00022475"/>
    </source>
</evidence>
<feature type="transmembrane region" description="Helical" evidence="6">
    <location>
        <begin position="82"/>
        <end position="102"/>
    </location>
</feature>
<keyword evidence="3 6" id="KW-0812">Transmembrane</keyword>
<keyword evidence="2" id="KW-1003">Cell membrane</keyword>
<dbReference type="GO" id="GO:0005886">
    <property type="term" value="C:plasma membrane"/>
    <property type="evidence" value="ECO:0007669"/>
    <property type="project" value="UniProtKB-SubCell"/>
</dbReference>
<sequence length="332" mass="35028">MSRLARWRTPIAFAMLILVVLWVGQNGYRQDLAILMVTYGLISLGLYSHYIMGNSMSVAYNAYVAIGGYALGILCVRTDLSMFLALPIGIVISAAVAVLLGLTTYKLSGFYLAAVTLLFGEAFAAWLVDSTGITGGASGVTLTRELTVFGSEVTRQHLVIAALATLFLAAWGLDRLRTSPFGIALRAKGDAPRAVESSGVSTRALTLVSLGIGAALGAVAGWYFAAVNLSMLPESVPLSVAFVALFIPFLGGYRSPWGAVVGAVVVTELTFNLTWFQDTGTLAFAVAVLVVLIFARRGLLGLLGDVLARAAGLVRREGPLPKEGRDHVQPSA</sequence>
<dbReference type="CDD" id="cd06581">
    <property type="entry name" value="TM_PBP1_LivM_like"/>
    <property type="match status" value="1"/>
</dbReference>
<dbReference type="PANTHER" id="PTHR30482:SF10">
    <property type="entry name" value="HIGH-AFFINITY BRANCHED-CHAIN AMINO ACID TRANSPORT PROTEIN BRAE"/>
    <property type="match status" value="1"/>
</dbReference>
<gene>
    <name evidence="7" type="ORF">FXF69_32030</name>
</gene>
<evidence type="ECO:0000256" key="6">
    <source>
        <dbReference type="SAM" id="Phobius"/>
    </source>
</evidence>
<comment type="caution">
    <text evidence="7">The sequence shown here is derived from an EMBL/GenBank/DDBJ whole genome shotgun (WGS) entry which is preliminary data.</text>
</comment>
<evidence type="ECO:0000256" key="4">
    <source>
        <dbReference type="ARBA" id="ARBA00022989"/>
    </source>
</evidence>
<accession>A0A5D0NDG4</accession>
<dbReference type="GO" id="GO:0015658">
    <property type="term" value="F:branched-chain amino acid transmembrane transporter activity"/>
    <property type="evidence" value="ECO:0007669"/>
    <property type="project" value="InterPro"/>
</dbReference>
<name>A0A5D0NDG4_9ACTN</name>
<proteinExistence type="predicted"/>
<feature type="transmembrane region" description="Helical" evidence="6">
    <location>
        <begin position="7"/>
        <end position="26"/>
    </location>
</feature>
<dbReference type="RefSeq" id="WP_067887659.1">
    <property type="nucleotide sequence ID" value="NZ_VSFG01000008.1"/>
</dbReference>
<dbReference type="InterPro" id="IPR001851">
    <property type="entry name" value="ABC_transp_permease"/>
</dbReference>
<evidence type="ECO:0000313" key="8">
    <source>
        <dbReference type="Proteomes" id="UP000323380"/>
    </source>
</evidence>
<evidence type="ECO:0000256" key="5">
    <source>
        <dbReference type="ARBA" id="ARBA00023136"/>
    </source>
</evidence>
<feature type="transmembrane region" description="Helical" evidence="6">
    <location>
        <begin position="58"/>
        <end position="76"/>
    </location>
</feature>
<reference evidence="7 8" key="1">
    <citation type="submission" date="2019-08" db="EMBL/GenBank/DDBJ databases">
        <title>Actinomadura sp. nov. CYP1-5 isolated from mountain soil.</title>
        <authorList>
            <person name="Songsumanus A."/>
            <person name="Kuncharoen N."/>
            <person name="Kudo T."/>
            <person name="Yuki M."/>
            <person name="Igarashi Y."/>
            <person name="Tanasupawat S."/>
        </authorList>
    </citation>
    <scope>NUCLEOTIDE SEQUENCE [LARGE SCALE GENOMIC DNA]</scope>
    <source>
        <strain evidence="7 8">JCM 14158</strain>
    </source>
</reference>
<feature type="transmembrane region" description="Helical" evidence="6">
    <location>
        <begin position="204"/>
        <end position="225"/>
    </location>
</feature>
<feature type="transmembrane region" description="Helical" evidence="6">
    <location>
        <begin position="231"/>
        <end position="250"/>
    </location>
</feature>
<dbReference type="STRING" id="1220554.GCA_001552135_01783"/>
<comment type="subcellular location">
    <subcellularLocation>
        <location evidence="1">Cell membrane</location>
        <topology evidence="1">Multi-pass membrane protein</topology>
    </subcellularLocation>
</comment>
<protein>
    <submittedName>
        <fullName evidence="7">Branched-chain amino acid ABC transporter permease</fullName>
    </submittedName>
</protein>
<evidence type="ECO:0000313" key="7">
    <source>
        <dbReference type="EMBL" id="TYB42437.1"/>
    </source>
</evidence>
<organism evidence="7 8">
    <name type="scientific">Actinomadura chibensis</name>
    <dbReference type="NCBI Taxonomy" id="392828"/>
    <lineage>
        <taxon>Bacteria</taxon>
        <taxon>Bacillati</taxon>
        <taxon>Actinomycetota</taxon>
        <taxon>Actinomycetes</taxon>
        <taxon>Streptosporangiales</taxon>
        <taxon>Thermomonosporaceae</taxon>
        <taxon>Actinomadura</taxon>
    </lineage>
</organism>
<dbReference type="AlphaFoldDB" id="A0A5D0NDG4"/>
<feature type="transmembrane region" description="Helical" evidence="6">
    <location>
        <begin position="282"/>
        <end position="308"/>
    </location>
</feature>
<evidence type="ECO:0000256" key="3">
    <source>
        <dbReference type="ARBA" id="ARBA00022692"/>
    </source>
</evidence>
<dbReference type="InterPro" id="IPR043428">
    <property type="entry name" value="LivM-like"/>
</dbReference>
<keyword evidence="5 6" id="KW-0472">Membrane</keyword>
<evidence type="ECO:0000256" key="1">
    <source>
        <dbReference type="ARBA" id="ARBA00004651"/>
    </source>
</evidence>
<feature type="transmembrane region" description="Helical" evidence="6">
    <location>
        <begin position="32"/>
        <end position="51"/>
    </location>
</feature>
<dbReference type="Proteomes" id="UP000323380">
    <property type="component" value="Unassembled WGS sequence"/>
</dbReference>
<feature type="transmembrane region" description="Helical" evidence="6">
    <location>
        <begin position="109"/>
        <end position="128"/>
    </location>
</feature>